<organism evidence="2">
    <name type="scientific">marine sediment metagenome</name>
    <dbReference type="NCBI Taxonomy" id="412755"/>
    <lineage>
        <taxon>unclassified sequences</taxon>
        <taxon>metagenomes</taxon>
        <taxon>ecological metagenomes</taxon>
    </lineage>
</organism>
<evidence type="ECO:0000313" key="2">
    <source>
        <dbReference type="EMBL" id="KKN03497.1"/>
    </source>
</evidence>
<proteinExistence type="predicted"/>
<dbReference type="EMBL" id="LAZR01005026">
    <property type="protein sequence ID" value="KKN03497.1"/>
    <property type="molecule type" value="Genomic_DNA"/>
</dbReference>
<name>A0A0F9MVQ1_9ZZZZ</name>
<comment type="caution">
    <text evidence="2">The sequence shown here is derived from an EMBL/GenBank/DDBJ whole genome shotgun (WGS) entry which is preliminary data.</text>
</comment>
<reference evidence="2" key="1">
    <citation type="journal article" date="2015" name="Nature">
        <title>Complex archaea that bridge the gap between prokaryotes and eukaryotes.</title>
        <authorList>
            <person name="Spang A."/>
            <person name="Saw J.H."/>
            <person name="Jorgensen S.L."/>
            <person name="Zaremba-Niedzwiedzka K."/>
            <person name="Martijn J."/>
            <person name="Lind A.E."/>
            <person name="van Eijk R."/>
            <person name="Schleper C."/>
            <person name="Guy L."/>
            <person name="Ettema T.J."/>
        </authorList>
    </citation>
    <scope>NUCLEOTIDE SEQUENCE</scope>
</reference>
<gene>
    <name evidence="2" type="ORF">LCGC14_1107090</name>
</gene>
<protein>
    <submittedName>
        <fullName evidence="2">Uncharacterized protein</fullName>
    </submittedName>
</protein>
<evidence type="ECO:0000256" key="1">
    <source>
        <dbReference type="SAM" id="MobiDB-lite"/>
    </source>
</evidence>
<feature type="region of interest" description="Disordered" evidence="1">
    <location>
        <begin position="17"/>
        <end position="50"/>
    </location>
</feature>
<dbReference type="AlphaFoldDB" id="A0A0F9MVQ1"/>
<accession>A0A0F9MVQ1</accession>
<sequence>MTNISKEMRKLMETLGEYEVDSPVGPKRKEDPLSHVSPKRGTSHVVKKEHERVADETINHINAVLSYIDKTEELDPRVRSQILLKAEELVQKLA</sequence>